<dbReference type="Proteomes" id="UP001596403">
    <property type="component" value="Unassembled WGS sequence"/>
</dbReference>
<evidence type="ECO:0000313" key="1">
    <source>
        <dbReference type="EMBL" id="MFC6640813.1"/>
    </source>
</evidence>
<accession>A0ABW1YW88</accession>
<dbReference type="RefSeq" id="WP_132447030.1">
    <property type="nucleotide sequence ID" value="NZ_JBHSWA010000001.1"/>
</dbReference>
<comment type="caution">
    <text evidence="1">The sequence shown here is derived from an EMBL/GenBank/DDBJ whole genome shotgun (WGS) entry which is preliminary data.</text>
</comment>
<gene>
    <name evidence="1" type="ORF">ACFQAU_02795</name>
</gene>
<keyword evidence="2" id="KW-1185">Reference proteome</keyword>
<name>A0ABW1YW88_9RHOB</name>
<organism evidence="1 2">
    <name type="scientific">Sulfitobacter profundi</name>
    <dbReference type="NCBI Taxonomy" id="2679961"/>
    <lineage>
        <taxon>Bacteria</taxon>
        <taxon>Pseudomonadati</taxon>
        <taxon>Pseudomonadota</taxon>
        <taxon>Alphaproteobacteria</taxon>
        <taxon>Rhodobacterales</taxon>
        <taxon>Roseobacteraceae</taxon>
        <taxon>Sulfitobacter</taxon>
    </lineage>
</organism>
<reference evidence="2" key="1">
    <citation type="journal article" date="2019" name="Int. J. Syst. Evol. Microbiol.">
        <title>The Global Catalogue of Microorganisms (GCM) 10K type strain sequencing project: providing services to taxonomists for standard genome sequencing and annotation.</title>
        <authorList>
            <consortium name="The Broad Institute Genomics Platform"/>
            <consortium name="The Broad Institute Genome Sequencing Center for Infectious Disease"/>
            <person name="Wu L."/>
            <person name="Ma J."/>
        </authorList>
    </citation>
    <scope>NUCLEOTIDE SEQUENCE [LARGE SCALE GENOMIC DNA]</scope>
    <source>
        <strain evidence="2">NBRC 111368</strain>
    </source>
</reference>
<evidence type="ECO:0000313" key="2">
    <source>
        <dbReference type="Proteomes" id="UP001596403"/>
    </source>
</evidence>
<sequence length="221" mass="23354">MAYSQPAILADFFNTLPIQEVDFRLDRQRQVNGLAGGEILTADLAPALWAGSMRLATMPKRRAAEVQAVLADLEAPGRSFEVTKAHQIGPASDPAGTLLAGANPTVAEVDATNAHRLKLSGLPAGFAMVPGDFLSFTYDQGSGPRRAFHQVVQGQTADAQGAQAFFMRVQPLVRPGTISGGVTLTRPPMLAVLVPGSVSYGVTFGNTTSGMSFAFRQTLRP</sequence>
<dbReference type="EMBL" id="JBHSWA010000001">
    <property type="protein sequence ID" value="MFC6640813.1"/>
    <property type="molecule type" value="Genomic_DNA"/>
</dbReference>
<protein>
    <submittedName>
        <fullName evidence="1">Uncharacterized protein</fullName>
    </submittedName>
</protein>
<proteinExistence type="predicted"/>